<feature type="region of interest" description="Disordered" evidence="1">
    <location>
        <begin position="193"/>
        <end position="214"/>
    </location>
</feature>
<dbReference type="CDD" id="cd00229">
    <property type="entry name" value="SGNH_hydrolase"/>
    <property type="match status" value="1"/>
</dbReference>
<feature type="region of interest" description="Disordered" evidence="1">
    <location>
        <begin position="154"/>
        <end position="180"/>
    </location>
</feature>
<dbReference type="InterPro" id="IPR036514">
    <property type="entry name" value="SGNH_hydro_sf"/>
</dbReference>
<gene>
    <name evidence="2" type="ORF">PLOB_00001031</name>
</gene>
<evidence type="ECO:0000313" key="3">
    <source>
        <dbReference type="Proteomes" id="UP001159405"/>
    </source>
</evidence>
<organism evidence="2 3">
    <name type="scientific">Porites lobata</name>
    <dbReference type="NCBI Taxonomy" id="104759"/>
    <lineage>
        <taxon>Eukaryota</taxon>
        <taxon>Metazoa</taxon>
        <taxon>Cnidaria</taxon>
        <taxon>Anthozoa</taxon>
        <taxon>Hexacorallia</taxon>
        <taxon>Scleractinia</taxon>
        <taxon>Fungiina</taxon>
        <taxon>Poritidae</taxon>
        <taxon>Porites</taxon>
    </lineage>
</organism>
<feature type="region of interest" description="Disordered" evidence="1">
    <location>
        <begin position="95"/>
        <end position="120"/>
    </location>
</feature>
<dbReference type="EMBL" id="CALNXK010000010">
    <property type="protein sequence ID" value="CAH3042242.1"/>
    <property type="molecule type" value="Genomic_DNA"/>
</dbReference>
<protein>
    <recommendedName>
        <fullName evidence="4">SGNH hydrolase-type esterase domain-containing protein</fullName>
    </recommendedName>
</protein>
<sequence>MARSSPVVLILGHSFVRRLCHDLETGFEQRADLNFNLKGTAVVFMHGVGGRTVPKLRMFDLHVVKQLSPDIIIVEIGTNDLTRVGPEVIMPPKRANSASTVAAPARKRSRRVKSSQGSAGFVQQTQPQKVLAEVFPQFLVEQIVSRVSDEVTRRLSSTGGDQNANDHQIPDQVSDVPVTGDAAGADQISEVPAVGIPADSPGQSVIHGAVSQFQ</sequence>
<keyword evidence="3" id="KW-1185">Reference proteome</keyword>
<feature type="compositionally biased region" description="Polar residues" evidence="1">
    <location>
        <begin position="154"/>
        <end position="166"/>
    </location>
</feature>
<accession>A0ABN8N5V5</accession>
<evidence type="ECO:0008006" key="4">
    <source>
        <dbReference type="Google" id="ProtNLM"/>
    </source>
</evidence>
<dbReference type="Gene3D" id="3.40.50.1110">
    <property type="entry name" value="SGNH hydrolase"/>
    <property type="match status" value="1"/>
</dbReference>
<dbReference type="Proteomes" id="UP001159405">
    <property type="component" value="Unassembled WGS sequence"/>
</dbReference>
<proteinExistence type="predicted"/>
<evidence type="ECO:0000256" key="1">
    <source>
        <dbReference type="SAM" id="MobiDB-lite"/>
    </source>
</evidence>
<name>A0ABN8N5V5_9CNID</name>
<reference evidence="2 3" key="1">
    <citation type="submission" date="2022-05" db="EMBL/GenBank/DDBJ databases">
        <authorList>
            <consortium name="Genoscope - CEA"/>
            <person name="William W."/>
        </authorList>
    </citation>
    <scope>NUCLEOTIDE SEQUENCE [LARGE SCALE GENOMIC DNA]</scope>
</reference>
<feature type="non-terminal residue" evidence="2">
    <location>
        <position position="214"/>
    </location>
</feature>
<comment type="caution">
    <text evidence="2">The sequence shown here is derived from an EMBL/GenBank/DDBJ whole genome shotgun (WGS) entry which is preliminary data.</text>
</comment>
<dbReference type="SUPFAM" id="SSF52266">
    <property type="entry name" value="SGNH hydrolase"/>
    <property type="match status" value="1"/>
</dbReference>
<evidence type="ECO:0000313" key="2">
    <source>
        <dbReference type="EMBL" id="CAH3042242.1"/>
    </source>
</evidence>